<name>A0A8H4L931_9HYPO</name>
<dbReference type="EMBL" id="JAADYS010001352">
    <property type="protein sequence ID" value="KAF4463453.1"/>
    <property type="molecule type" value="Genomic_DNA"/>
</dbReference>
<reference evidence="2 3" key="1">
    <citation type="submission" date="2020-01" db="EMBL/GenBank/DDBJ databases">
        <title>Identification and distribution of gene clusters putatively required for synthesis of sphingolipid metabolism inhibitors in phylogenetically diverse species of the filamentous fungus Fusarium.</title>
        <authorList>
            <person name="Kim H.-S."/>
            <person name="Busman M."/>
            <person name="Brown D.W."/>
            <person name="Divon H."/>
            <person name="Uhlig S."/>
            <person name="Proctor R.H."/>
        </authorList>
    </citation>
    <scope>NUCLEOTIDE SEQUENCE [LARGE SCALE GENOMIC DNA]</scope>
    <source>
        <strain evidence="2 3">NRRL 20459</strain>
    </source>
</reference>
<gene>
    <name evidence="2" type="ORF">FALBO_9730</name>
</gene>
<protein>
    <recommendedName>
        <fullName evidence="1">Heterokaryon incompatibility domain-containing protein</fullName>
    </recommendedName>
</protein>
<dbReference type="CDD" id="cd02440">
    <property type="entry name" value="AdoMet_MTases"/>
    <property type="match status" value="1"/>
</dbReference>
<dbReference type="Gene3D" id="3.40.50.150">
    <property type="entry name" value="Vaccinia Virus protein VP39"/>
    <property type="match status" value="1"/>
</dbReference>
<keyword evidence="3" id="KW-1185">Reference proteome</keyword>
<dbReference type="PANTHER" id="PTHR24148:SF82">
    <property type="entry name" value="HETEROKARYON INCOMPATIBILITY DOMAIN-CONTAINING PROTEIN"/>
    <property type="match status" value="1"/>
</dbReference>
<evidence type="ECO:0000313" key="3">
    <source>
        <dbReference type="Proteomes" id="UP000554235"/>
    </source>
</evidence>
<sequence length="1047" mass="118129">MHTKASGHEAALRTLDPSHAEIRLLEIEPGSSGDPVRCKYHVATLDDLSFSYEALSYAWGDVNAASQQIVYLEGREVDVTQTLADAFERLRLTEEPRYLWIDALCINQTDDGEKTQQVSMMHRIYTQCTQCAIWLGSLAEIGHQAAQDAVDTLRWIAVDTLRWIADAQERPACFDDDSRRDAAASALKSFINSTWWGRIWTVQEAILPHDATVYWGPCEIPWKLVQGAANRFFDGRPGPEVPWEFWGNGSIIDLQSAMRGLEITRNESLFDVLWRWRYRRATDPRDKVYGVLGFRSDVSLPTVTACDYGIDMTTLYQRVTADLIRISGDLHPLIGRGGEISDIPGLASWAVDWEGVQDGERRSASNFWDHRRVWHDLGYTADRGLYGVGDGLKVEDDRVLCLHGMRVGRVCVVEDRDGASDEGSVGALFRSGGERWGKAITRFQGLYPGQLPENWMSAFLGLVTGKLVPHNPDHGDNLDDWTRQIVRPQVLFITDSGRFGFGPRDVRAGQEVWLLGGSRVPVILNPRAKEEQASRGAGEEFAFAGECFVYGIMTGEAVEEQVDQQRQPGPSFYACLPFRRRVAALPARDALVGSAPISQSSPNWLFTLVSGSTPLQSRTIFSPLAYRFTIDYSLNITHHLVRALLCNPQTYPFMAWHKGKIPSFRRRARARLRNLSLVPASAASGSQETNQNPSQPGDFEFTFESIIDSRNPVVDYSAADPHADDRFDSPRSRDVARKLNQIDRDSVTLETSVEDYPQEFGRTYHRYKEGSYAFPNDVSEQDRLEFQNGIISKLLDGSLHLAPFSRENPPKRVLDVATGTGDWAVQMGDEYPAAYVEGIDLSPIQPQTIPPNVCFFVQDASEPWDCTEKFDYIHTRCTTGSFSDFKNDVAQQAFDNLEPGGWFESLDLMAAWYSDDGSLDPSGPLAQWARNLNLASEEVDRPLSVAHKLKEWYQEVGFVDVEERVYKLPTNGWPADPYWKEIGRLWEWNLLEGLSGFTLGLFSRVLGWTEEEIQMSLVDVRRDIQDTRIHSYEPLYVVWGRKPSPDE</sequence>
<comment type="caution">
    <text evidence="2">The sequence shown here is derived from an EMBL/GenBank/DDBJ whole genome shotgun (WGS) entry which is preliminary data.</text>
</comment>
<dbReference type="Pfam" id="PF06985">
    <property type="entry name" value="HET"/>
    <property type="match status" value="1"/>
</dbReference>
<dbReference type="Pfam" id="PF13489">
    <property type="entry name" value="Methyltransf_23"/>
    <property type="match status" value="1"/>
</dbReference>
<dbReference type="PANTHER" id="PTHR24148">
    <property type="entry name" value="ANKYRIN REPEAT DOMAIN-CONTAINING PROTEIN 39 HOMOLOG-RELATED"/>
    <property type="match status" value="1"/>
</dbReference>
<evidence type="ECO:0000313" key="2">
    <source>
        <dbReference type="EMBL" id="KAF4463453.1"/>
    </source>
</evidence>
<dbReference type="InterPro" id="IPR029063">
    <property type="entry name" value="SAM-dependent_MTases_sf"/>
</dbReference>
<dbReference type="SUPFAM" id="SSF53335">
    <property type="entry name" value="S-adenosyl-L-methionine-dependent methyltransferases"/>
    <property type="match status" value="1"/>
</dbReference>
<dbReference type="Proteomes" id="UP000554235">
    <property type="component" value="Unassembled WGS sequence"/>
</dbReference>
<evidence type="ECO:0000259" key="1">
    <source>
        <dbReference type="Pfam" id="PF06985"/>
    </source>
</evidence>
<dbReference type="InterPro" id="IPR052895">
    <property type="entry name" value="HetReg/Transcr_Mod"/>
</dbReference>
<feature type="domain" description="Heterokaryon incompatibility" evidence="1">
    <location>
        <begin position="52"/>
        <end position="204"/>
    </location>
</feature>
<proteinExistence type="predicted"/>
<accession>A0A8H4L931</accession>
<organism evidence="2 3">
    <name type="scientific">Fusarium albosuccineum</name>
    <dbReference type="NCBI Taxonomy" id="1237068"/>
    <lineage>
        <taxon>Eukaryota</taxon>
        <taxon>Fungi</taxon>
        <taxon>Dikarya</taxon>
        <taxon>Ascomycota</taxon>
        <taxon>Pezizomycotina</taxon>
        <taxon>Sordariomycetes</taxon>
        <taxon>Hypocreomycetidae</taxon>
        <taxon>Hypocreales</taxon>
        <taxon>Nectriaceae</taxon>
        <taxon>Fusarium</taxon>
        <taxon>Fusarium decemcellulare species complex</taxon>
    </lineage>
</organism>
<dbReference type="OrthoDB" id="2157530at2759"/>
<dbReference type="AlphaFoldDB" id="A0A8H4L931"/>
<dbReference type="InterPro" id="IPR010730">
    <property type="entry name" value="HET"/>
</dbReference>